<name>A0A067EEV7_CITSI</name>
<accession>A0A067EEV7</accession>
<dbReference type="AlphaFoldDB" id="A0A067EEV7"/>
<protein>
    <submittedName>
        <fullName evidence="2">Uncharacterized protein</fullName>
    </submittedName>
</protein>
<sequence length="105" mass="12073">MIKYPKRRITCLQIWPAEKIQHNLQNHFRIRDGEDALSQLKQRQSTADDDEYRSCKAATVVNPRERVATVVNPRERVATVANHACDGGEPKRMSCDGGEPSLRRW</sequence>
<reference evidence="2 3" key="1">
    <citation type="submission" date="2014-04" db="EMBL/GenBank/DDBJ databases">
        <authorList>
            <consortium name="International Citrus Genome Consortium"/>
            <person name="Gmitter F."/>
            <person name="Chen C."/>
            <person name="Farmerie W."/>
            <person name="Harkins T."/>
            <person name="Desany B."/>
            <person name="Mohiuddin M."/>
            <person name="Kodira C."/>
            <person name="Borodovsky M."/>
            <person name="Lomsadze A."/>
            <person name="Burns P."/>
            <person name="Jenkins J."/>
            <person name="Prochnik S."/>
            <person name="Shu S."/>
            <person name="Chapman J."/>
            <person name="Pitluck S."/>
            <person name="Schmutz J."/>
            <person name="Rokhsar D."/>
        </authorList>
    </citation>
    <scope>NUCLEOTIDE SEQUENCE</scope>
</reference>
<gene>
    <name evidence="2" type="ORF">CISIN_1g034036mg</name>
</gene>
<evidence type="ECO:0000313" key="3">
    <source>
        <dbReference type="Proteomes" id="UP000027120"/>
    </source>
</evidence>
<dbReference type="EMBL" id="KK785034">
    <property type="protein sequence ID" value="KDO52445.1"/>
    <property type="molecule type" value="Genomic_DNA"/>
</dbReference>
<dbReference type="Proteomes" id="UP000027120">
    <property type="component" value="Unassembled WGS sequence"/>
</dbReference>
<organism evidence="2 3">
    <name type="scientific">Citrus sinensis</name>
    <name type="common">Sweet orange</name>
    <name type="synonym">Citrus aurantium var. sinensis</name>
    <dbReference type="NCBI Taxonomy" id="2711"/>
    <lineage>
        <taxon>Eukaryota</taxon>
        <taxon>Viridiplantae</taxon>
        <taxon>Streptophyta</taxon>
        <taxon>Embryophyta</taxon>
        <taxon>Tracheophyta</taxon>
        <taxon>Spermatophyta</taxon>
        <taxon>Magnoliopsida</taxon>
        <taxon>eudicotyledons</taxon>
        <taxon>Gunneridae</taxon>
        <taxon>Pentapetalae</taxon>
        <taxon>rosids</taxon>
        <taxon>malvids</taxon>
        <taxon>Sapindales</taxon>
        <taxon>Rutaceae</taxon>
        <taxon>Aurantioideae</taxon>
        <taxon>Citrus</taxon>
    </lineage>
</organism>
<evidence type="ECO:0000256" key="1">
    <source>
        <dbReference type="SAM" id="MobiDB-lite"/>
    </source>
</evidence>
<dbReference type="SMR" id="A0A067EEV7"/>
<evidence type="ECO:0000313" key="2">
    <source>
        <dbReference type="EMBL" id="KDO52445.1"/>
    </source>
</evidence>
<proteinExistence type="predicted"/>
<keyword evidence="3" id="KW-1185">Reference proteome</keyword>
<feature type="region of interest" description="Disordered" evidence="1">
    <location>
        <begin position="82"/>
        <end position="105"/>
    </location>
</feature>